<accession>A0ABN2BTT4</accession>
<comment type="caution">
    <text evidence="1">The sequence shown here is derived from an EMBL/GenBank/DDBJ whole genome shotgun (WGS) entry which is preliminary data.</text>
</comment>
<name>A0ABN2BTT4_9ACTN</name>
<protein>
    <submittedName>
        <fullName evidence="1">Uncharacterized protein</fullName>
    </submittedName>
</protein>
<dbReference type="Proteomes" id="UP001501470">
    <property type="component" value="Unassembled WGS sequence"/>
</dbReference>
<evidence type="ECO:0000313" key="1">
    <source>
        <dbReference type="EMBL" id="GAA1545933.1"/>
    </source>
</evidence>
<gene>
    <name evidence="1" type="ORF">GCM10009827_077580</name>
</gene>
<dbReference type="EMBL" id="BAAAQD010000018">
    <property type="protein sequence ID" value="GAA1545933.1"/>
    <property type="molecule type" value="Genomic_DNA"/>
</dbReference>
<evidence type="ECO:0000313" key="2">
    <source>
        <dbReference type="Proteomes" id="UP001501470"/>
    </source>
</evidence>
<sequence>MPARHAHTAIAIGTSRTGRNQRLSASSGMAPMVAMPAATASDALRRNLTLGRVVRVVTRTSLAPFVELLLVGGSGHTGAVGEQDRDGRLSPGTALRVTLGAVFVEIATSRRAGGRGCLEARI</sequence>
<keyword evidence="2" id="KW-1185">Reference proteome</keyword>
<proteinExistence type="predicted"/>
<organism evidence="1 2">
    <name type="scientific">Dactylosporangium maewongense</name>
    <dbReference type="NCBI Taxonomy" id="634393"/>
    <lineage>
        <taxon>Bacteria</taxon>
        <taxon>Bacillati</taxon>
        <taxon>Actinomycetota</taxon>
        <taxon>Actinomycetes</taxon>
        <taxon>Micromonosporales</taxon>
        <taxon>Micromonosporaceae</taxon>
        <taxon>Dactylosporangium</taxon>
    </lineage>
</organism>
<reference evidence="1 2" key="1">
    <citation type="journal article" date="2019" name="Int. J. Syst. Evol. Microbiol.">
        <title>The Global Catalogue of Microorganisms (GCM) 10K type strain sequencing project: providing services to taxonomists for standard genome sequencing and annotation.</title>
        <authorList>
            <consortium name="The Broad Institute Genomics Platform"/>
            <consortium name="The Broad Institute Genome Sequencing Center for Infectious Disease"/>
            <person name="Wu L."/>
            <person name="Ma J."/>
        </authorList>
    </citation>
    <scope>NUCLEOTIDE SEQUENCE [LARGE SCALE GENOMIC DNA]</scope>
    <source>
        <strain evidence="1 2">JCM 15933</strain>
    </source>
</reference>